<gene>
    <name evidence="1" type="ORF">PSET11_03036</name>
</gene>
<keyword evidence="2" id="KW-1185">Reference proteome</keyword>
<dbReference type="AlphaFoldDB" id="A0A3P5XN18"/>
<proteinExistence type="predicted"/>
<dbReference type="RefSeq" id="WP_124093124.1">
    <property type="nucleotide sequence ID" value="NZ_CBCRYA010000011.1"/>
</dbReference>
<dbReference type="EMBL" id="UXAU01000040">
    <property type="protein sequence ID" value="VDC32271.1"/>
    <property type="molecule type" value="Genomic_DNA"/>
</dbReference>
<organism evidence="1 2">
    <name type="scientific">Arthrobacter ulcerisalmonis</name>
    <dbReference type="NCBI Taxonomy" id="2483813"/>
    <lineage>
        <taxon>Bacteria</taxon>
        <taxon>Bacillati</taxon>
        <taxon>Actinomycetota</taxon>
        <taxon>Actinomycetes</taxon>
        <taxon>Micrococcales</taxon>
        <taxon>Micrococcaceae</taxon>
        <taxon>Arthrobacter</taxon>
    </lineage>
</organism>
<accession>A0A3P5XN18</accession>
<evidence type="ECO:0000313" key="2">
    <source>
        <dbReference type="Proteomes" id="UP000280861"/>
    </source>
</evidence>
<evidence type="ECO:0000313" key="1">
    <source>
        <dbReference type="EMBL" id="VDC32271.1"/>
    </source>
</evidence>
<sequence length="126" mass="14059">MSIAIRSLIAQEIRDDNPLFLVHDYPVNAPENLARGKVWVNVYRETLTNAPQAAALSESLRIVVITPMKDTAAAEEALELALDAVMRTLTRTRNVNWTTAERATFNDSYIGYEISITVSTENAYKS</sequence>
<dbReference type="Proteomes" id="UP000280861">
    <property type="component" value="Unassembled WGS sequence"/>
</dbReference>
<name>A0A3P5XN18_9MICC</name>
<protein>
    <submittedName>
        <fullName evidence="1">Uncharacterized protein</fullName>
    </submittedName>
</protein>
<reference evidence="1 2" key="1">
    <citation type="submission" date="2018-11" db="EMBL/GenBank/DDBJ databases">
        <authorList>
            <person name="Criscuolo A."/>
        </authorList>
    </citation>
    <scope>NUCLEOTIDE SEQUENCE [LARGE SCALE GENOMIC DNA]</scope>
    <source>
        <strain evidence="1">AT11b</strain>
    </source>
</reference>
<dbReference type="OrthoDB" id="4950466at2"/>